<feature type="transmembrane region" description="Helical" evidence="1">
    <location>
        <begin position="303"/>
        <end position="322"/>
    </location>
</feature>
<keyword evidence="1" id="KW-1133">Transmembrane helix</keyword>
<dbReference type="InterPro" id="IPR032809">
    <property type="entry name" value="Put_HupE_UreJ"/>
</dbReference>
<evidence type="ECO:0000256" key="1">
    <source>
        <dbReference type="SAM" id="Phobius"/>
    </source>
</evidence>
<proteinExistence type="predicted"/>
<keyword evidence="1" id="KW-0472">Membrane</keyword>
<feature type="transmembrane region" description="Helical" evidence="1">
    <location>
        <begin position="334"/>
        <end position="355"/>
    </location>
</feature>
<accession>A0A3B0Y3I9</accession>
<sequence>MLSFVKTLQIAICKMHFAIILYLLSSAFVANYSTADIVKPALVEISVFADGHYRIELRASIEAMISGINSRYKNTQDAPNADIYDELRPLQPAQLAEKFDLFKESLIKEIQLNFDQQPVKLQITDVQIPEPGYVKVPRISLIIFEGPIDKQVKQLSWLYPARFSDNAVRVRQIDAVNEKWHWSSWQWLRNGQISKSFSLQEIFTETPPLVVIIDYMFAGFEHIIPKGLDHILFIFGIFLLSTKLKPLAWQATMFTLAHSITLSLSMFNIISLPSSIVEPLIALSIAYIGIENIFAHKLKSSRLALVFAFGLLHGLGFASVLADFGMPESAYATALIGFNLGVELGQLAILSSAYFGITIWFKNKQHFHNYVTVPGSVLIGITGLYWTWDRFSWAAISA</sequence>
<dbReference type="Pfam" id="PF13795">
    <property type="entry name" value="HupE_UreJ_2"/>
    <property type="match status" value="1"/>
</dbReference>
<protein>
    <submittedName>
        <fullName evidence="2">Membrane protein</fullName>
    </submittedName>
</protein>
<dbReference type="EMBL" id="UOFI01000136">
    <property type="protein sequence ID" value="VAW68699.1"/>
    <property type="molecule type" value="Genomic_DNA"/>
</dbReference>
<gene>
    <name evidence="2" type="ORF">MNBD_GAMMA09-1847</name>
</gene>
<name>A0A3B0Y3I9_9ZZZZ</name>
<organism evidence="2">
    <name type="scientific">hydrothermal vent metagenome</name>
    <dbReference type="NCBI Taxonomy" id="652676"/>
    <lineage>
        <taxon>unclassified sequences</taxon>
        <taxon>metagenomes</taxon>
        <taxon>ecological metagenomes</taxon>
    </lineage>
</organism>
<reference evidence="2" key="1">
    <citation type="submission" date="2018-06" db="EMBL/GenBank/DDBJ databases">
        <authorList>
            <person name="Zhirakovskaya E."/>
        </authorList>
    </citation>
    <scope>NUCLEOTIDE SEQUENCE</scope>
</reference>
<feature type="transmembrane region" description="Helical" evidence="1">
    <location>
        <begin position="276"/>
        <end position="294"/>
    </location>
</feature>
<keyword evidence="1" id="KW-0812">Transmembrane</keyword>
<dbReference type="AlphaFoldDB" id="A0A3B0Y3I9"/>
<evidence type="ECO:0000313" key="2">
    <source>
        <dbReference type="EMBL" id="VAW68699.1"/>
    </source>
</evidence>
<feature type="transmembrane region" description="Helical" evidence="1">
    <location>
        <begin position="367"/>
        <end position="388"/>
    </location>
</feature>